<keyword evidence="7" id="KW-0653">Protein transport</keyword>
<evidence type="ECO:0000256" key="1">
    <source>
        <dbReference type="ARBA" id="ARBA00004162"/>
    </source>
</evidence>
<keyword evidence="7" id="KW-0813">Transport</keyword>
<dbReference type="GO" id="GO:0022857">
    <property type="term" value="F:transmembrane transporter activity"/>
    <property type="evidence" value="ECO:0007669"/>
    <property type="project" value="InterPro"/>
</dbReference>
<evidence type="ECO:0000256" key="3">
    <source>
        <dbReference type="ARBA" id="ARBA00022475"/>
    </source>
</evidence>
<proteinExistence type="inferred from homology"/>
<protein>
    <submittedName>
        <fullName evidence="8">Biopolymer transport protein ExbD</fullName>
    </submittedName>
</protein>
<sequence>MKFKRHHEIFKGQINMAPLIDVVLQQLIYFMLTSSFIMQPGIKIQLPTAASTDNIEEQEIFINVSAEGIVFLGEKQVSLEELEHELKIFSNKNVIVIIKGDVKTPHGRIVKVMDIVRTAGISKIAIATMPVMESSDEIK</sequence>
<comment type="caution">
    <text evidence="8">The sequence shown here is derived from an EMBL/GenBank/DDBJ whole genome shotgun (WGS) entry which is preliminary data.</text>
</comment>
<comment type="similarity">
    <text evidence="2 7">Belongs to the ExbD/TolR family.</text>
</comment>
<gene>
    <name evidence="8" type="primary">exbD_1</name>
    <name evidence="8" type="ORF">BWX89_00969</name>
</gene>
<dbReference type="InterPro" id="IPR003400">
    <property type="entry name" value="ExbD"/>
</dbReference>
<comment type="subcellular location">
    <subcellularLocation>
        <location evidence="1">Cell membrane</location>
        <topology evidence="1">Single-pass membrane protein</topology>
    </subcellularLocation>
    <subcellularLocation>
        <location evidence="7">Cell membrane</location>
        <topology evidence="7">Single-pass type II membrane protein</topology>
    </subcellularLocation>
</comment>
<dbReference type="Pfam" id="PF02472">
    <property type="entry name" value="ExbD"/>
    <property type="match status" value="1"/>
</dbReference>
<name>A0A1V6C9B9_UNCT6</name>
<keyword evidence="3" id="KW-1003">Cell membrane</keyword>
<dbReference type="EMBL" id="MWDQ01000080">
    <property type="protein sequence ID" value="OQB73453.1"/>
    <property type="molecule type" value="Genomic_DNA"/>
</dbReference>
<dbReference type="GO" id="GO:0015031">
    <property type="term" value="P:protein transport"/>
    <property type="evidence" value="ECO:0007669"/>
    <property type="project" value="UniProtKB-KW"/>
</dbReference>
<organism evidence="8">
    <name type="scientific">candidate division TA06 bacterium ADurb.Bin131</name>
    <dbReference type="NCBI Taxonomy" id="1852827"/>
    <lineage>
        <taxon>Bacteria</taxon>
        <taxon>Bacteria division TA06</taxon>
    </lineage>
</organism>
<evidence type="ECO:0000313" key="8">
    <source>
        <dbReference type="EMBL" id="OQB73453.1"/>
    </source>
</evidence>
<dbReference type="PANTHER" id="PTHR30558:SF13">
    <property type="entry name" value="BIOPOLYMER TRANSPORT PROTEIN EXBD2"/>
    <property type="match status" value="1"/>
</dbReference>
<evidence type="ECO:0000256" key="5">
    <source>
        <dbReference type="ARBA" id="ARBA00022989"/>
    </source>
</evidence>
<evidence type="ECO:0000256" key="2">
    <source>
        <dbReference type="ARBA" id="ARBA00005811"/>
    </source>
</evidence>
<evidence type="ECO:0000256" key="6">
    <source>
        <dbReference type="ARBA" id="ARBA00023136"/>
    </source>
</evidence>
<dbReference type="AlphaFoldDB" id="A0A1V6C9B9"/>
<dbReference type="PANTHER" id="PTHR30558">
    <property type="entry name" value="EXBD MEMBRANE COMPONENT OF PMF-DRIVEN MACROMOLECULE IMPORT SYSTEM"/>
    <property type="match status" value="1"/>
</dbReference>
<keyword evidence="5" id="KW-1133">Transmembrane helix</keyword>
<dbReference type="Proteomes" id="UP000485562">
    <property type="component" value="Unassembled WGS sequence"/>
</dbReference>
<keyword evidence="4 7" id="KW-0812">Transmembrane</keyword>
<reference evidence="8" key="1">
    <citation type="submission" date="2017-02" db="EMBL/GenBank/DDBJ databases">
        <title>Delving into the versatile metabolic prowess of the omnipresent phylum Bacteroidetes.</title>
        <authorList>
            <person name="Nobu M.K."/>
            <person name="Mei R."/>
            <person name="Narihiro T."/>
            <person name="Kuroda K."/>
            <person name="Liu W.-T."/>
        </authorList>
    </citation>
    <scope>NUCLEOTIDE SEQUENCE</scope>
    <source>
        <strain evidence="8">ADurb.Bin131</strain>
    </source>
</reference>
<dbReference type="Gene3D" id="3.30.420.270">
    <property type="match status" value="1"/>
</dbReference>
<evidence type="ECO:0000256" key="7">
    <source>
        <dbReference type="RuleBase" id="RU003879"/>
    </source>
</evidence>
<dbReference type="GO" id="GO:0005886">
    <property type="term" value="C:plasma membrane"/>
    <property type="evidence" value="ECO:0007669"/>
    <property type="project" value="UniProtKB-SubCell"/>
</dbReference>
<keyword evidence="6" id="KW-0472">Membrane</keyword>
<evidence type="ECO:0000256" key="4">
    <source>
        <dbReference type="ARBA" id="ARBA00022692"/>
    </source>
</evidence>
<accession>A0A1V6C9B9</accession>